<dbReference type="EMBL" id="GBRH01230259">
    <property type="protein sequence ID" value="JAD67636.1"/>
    <property type="molecule type" value="Transcribed_RNA"/>
</dbReference>
<accession>A0A0A9BWI1</accession>
<dbReference type="AlphaFoldDB" id="A0A0A9BWI1"/>
<organism evidence="1">
    <name type="scientific">Arundo donax</name>
    <name type="common">Giant reed</name>
    <name type="synonym">Donax arundinaceus</name>
    <dbReference type="NCBI Taxonomy" id="35708"/>
    <lineage>
        <taxon>Eukaryota</taxon>
        <taxon>Viridiplantae</taxon>
        <taxon>Streptophyta</taxon>
        <taxon>Embryophyta</taxon>
        <taxon>Tracheophyta</taxon>
        <taxon>Spermatophyta</taxon>
        <taxon>Magnoliopsida</taxon>
        <taxon>Liliopsida</taxon>
        <taxon>Poales</taxon>
        <taxon>Poaceae</taxon>
        <taxon>PACMAD clade</taxon>
        <taxon>Arundinoideae</taxon>
        <taxon>Arundineae</taxon>
        <taxon>Arundo</taxon>
    </lineage>
</organism>
<proteinExistence type="predicted"/>
<evidence type="ECO:0000313" key="1">
    <source>
        <dbReference type="EMBL" id="JAD67636.1"/>
    </source>
</evidence>
<reference evidence="1" key="1">
    <citation type="submission" date="2014-09" db="EMBL/GenBank/DDBJ databases">
        <authorList>
            <person name="Magalhaes I.L.F."/>
            <person name="Oliveira U."/>
            <person name="Santos F.R."/>
            <person name="Vidigal T.H.D.A."/>
            <person name="Brescovit A.D."/>
            <person name="Santos A.J."/>
        </authorList>
    </citation>
    <scope>NUCLEOTIDE SEQUENCE</scope>
    <source>
        <tissue evidence="1">Shoot tissue taken approximately 20 cm above the soil surface</tissue>
    </source>
</reference>
<name>A0A0A9BWI1_ARUDO</name>
<sequence length="56" mass="6120">MLLKFGQSSTRMVSREGKSLGLHILLSFLTSVNTIDLSLGKSVCTARLVNSLLNRL</sequence>
<reference evidence="1" key="2">
    <citation type="journal article" date="2015" name="Data Brief">
        <title>Shoot transcriptome of the giant reed, Arundo donax.</title>
        <authorList>
            <person name="Barrero R.A."/>
            <person name="Guerrero F.D."/>
            <person name="Moolhuijzen P."/>
            <person name="Goolsby J.A."/>
            <person name="Tidwell J."/>
            <person name="Bellgard S.E."/>
            <person name="Bellgard M.I."/>
        </authorList>
    </citation>
    <scope>NUCLEOTIDE SEQUENCE</scope>
    <source>
        <tissue evidence="1">Shoot tissue taken approximately 20 cm above the soil surface</tissue>
    </source>
</reference>
<protein>
    <submittedName>
        <fullName evidence="1">Uncharacterized protein</fullName>
    </submittedName>
</protein>